<evidence type="ECO:0000256" key="4">
    <source>
        <dbReference type="ARBA" id="ARBA00023203"/>
    </source>
</evidence>
<name>A0A317XZM4_9BASI</name>
<evidence type="ECO:0000256" key="5">
    <source>
        <dbReference type="ARBA" id="ARBA00023212"/>
    </source>
</evidence>
<organism evidence="7 8">
    <name type="scientific">Testicularia cyperi</name>
    <dbReference type="NCBI Taxonomy" id="1882483"/>
    <lineage>
        <taxon>Eukaryota</taxon>
        <taxon>Fungi</taxon>
        <taxon>Dikarya</taxon>
        <taxon>Basidiomycota</taxon>
        <taxon>Ustilaginomycotina</taxon>
        <taxon>Ustilaginomycetes</taxon>
        <taxon>Ustilaginales</taxon>
        <taxon>Anthracoideaceae</taxon>
        <taxon>Testicularia</taxon>
    </lineage>
</organism>
<evidence type="ECO:0000313" key="7">
    <source>
        <dbReference type="EMBL" id="PWZ03358.1"/>
    </source>
</evidence>
<dbReference type="EMBL" id="KZ819188">
    <property type="protein sequence ID" value="PWZ03358.1"/>
    <property type="molecule type" value="Genomic_DNA"/>
</dbReference>
<keyword evidence="8" id="KW-1185">Reference proteome</keyword>
<protein>
    <recommendedName>
        <fullName evidence="6">Actin-related protein 2/3 complex subunit 3</fullName>
    </recommendedName>
</protein>
<evidence type="ECO:0000313" key="8">
    <source>
        <dbReference type="Proteomes" id="UP000246740"/>
    </source>
</evidence>
<dbReference type="Gene3D" id="1.10.1760.10">
    <property type="entry name" value="Actin-related protein 2/3 complex subunit 3"/>
    <property type="match status" value="1"/>
</dbReference>
<dbReference type="FunFam" id="1.10.1760.10:FF:000002">
    <property type="entry name" value="Actin-related protein 2/3 complex subunit 3"/>
    <property type="match status" value="1"/>
</dbReference>
<keyword evidence="4 6" id="KW-0009">Actin-binding</keyword>
<proteinExistence type="inferred from homology"/>
<comment type="similarity">
    <text evidence="2 6">Belongs to the ARPC3 family.</text>
</comment>
<dbReference type="Proteomes" id="UP000246740">
    <property type="component" value="Unassembled WGS sequence"/>
</dbReference>
<keyword evidence="3 6" id="KW-0963">Cytoplasm</keyword>
<dbReference type="GO" id="GO:0003779">
    <property type="term" value="F:actin binding"/>
    <property type="evidence" value="ECO:0007669"/>
    <property type="project" value="UniProtKB-KW"/>
</dbReference>
<dbReference type="FunCoup" id="A0A317XZM4">
    <property type="interactions" value="190"/>
</dbReference>
<keyword evidence="5 6" id="KW-0206">Cytoskeleton</keyword>
<reference evidence="7 8" key="1">
    <citation type="journal article" date="2018" name="Mol. Biol. Evol.">
        <title>Broad Genomic Sampling Reveals a Smut Pathogenic Ancestry of the Fungal Clade Ustilaginomycotina.</title>
        <authorList>
            <person name="Kijpornyongpan T."/>
            <person name="Mondo S.J."/>
            <person name="Barry K."/>
            <person name="Sandor L."/>
            <person name="Lee J."/>
            <person name="Lipzen A."/>
            <person name="Pangilinan J."/>
            <person name="LaButti K."/>
            <person name="Hainaut M."/>
            <person name="Henrissat B."/>
            <person name="Grigoriev I.V."/>
            <person name="Spatafora J.W."/>
            <person name="Aime M.C."/>
        </authorList>
    </citation>
    <scope>NUCLEOTIDE SEQUENCE [LARGE SCALE GENOMIC DNA]</scope>
    <source>
        <strain evidence="7 8">MCA 3645</strain>
    </source>
</reference>
<dbReference type="GO" id="GO:0034314">
    <property type="term" value="P:Arp2/3 complex-mediated actin nucleation"/>
    <property type="evidence" value="ECO:0007669"/>
    <property type="project" value="UniProtKB-UniRule"/>
</dbReference>
<comment type="subcellular location">
    <subcellularLocation>
        <location evidence="1 6">Cytoplasm</location>
        <location evidence="1 6">Cytoskeleton</location>
    </subcellularLocation>
</comment>
<evidence type="ECO:0000256" key="2">
    <source>
        <dbReference type="ARBA" id="ARBA00010856"/>
    </source>
</evidence>
<evidence type="ECO:0000256" key="1">
    <source>
        <dbReference type="ARBA" id="ARBA00004245"/>
    </source>
</evidence>
<dbReference type="PANTHER" id="PTHR12391">
    <property type="entry name" value="ARP2/3 COMPLEX 21 KD SUBUNIT"/>
    <property type="match status" value="1"/>
</dbReference>
<evidence type="ECO:0000256" key="3">
    <source>
        <dbReference type="ARBA" id="ARBA00022490"/>
    </source>
</evidence>
<comment type="subunit">
    <text evidence="6">Component of the Arp2/3 complex.</text>
</comment>
<dbReference type="AlphaFoldDB" id="A0A317XZM4"/>
<dbReference type="PIRSF" id="PIRSF016315">
    <property type="entry name" value="ARP2/3_P21-Arc"/>
    <property type="match status" value="1"/>
</dbReference>
<dbReference type="STRING" id="1882483.A0A317XZM4"/>
<accession>A0A317XZM4</accession>
<sequence>MPAYHSSYNEEPDVRLVGSMSLLPIRSRIRGPAPPPVDPSRMDIIDEAIDLFRANSLFRNFEIKGPADRVLIYLILFISDCLTKISASKIPWTVNEANKQLQTYSVDNFALPGDANFPLNSLYAPPASRADADALRAYLTQCRQETAARLIEKVFIDGKPSKFWLAFTKRRFMGKSLT</sequence>
<evidence type="ECO:0000256" key="6">
    <source>
        <dbReference type="PIRNR" id="PIRNR016315"/>
    </source>
</evidence>
<dbReference type="InterPro" id="IPR036753">
    <property type="entry name" value="ARPC3_sf"/>
</dbReference>
<dbReference type="InParanoid" id="A0A317XZM4"/>
<dbReference type="InterPro" id="IPR007204">
    <property type="entry name" value="ARPC3"/>
</dbReference>
<dbReference type="GO" id="GO:0030833">
    <property type="term" value="P:regulation of actin filament polymerization"/>
    <property type="evidence" value="ECO:0007669"/>
    <property type="project" value="InterPro"/>
</dbReference>
<dbReference type="OrthoDB" id="200404at2759"/>
<dbReference type="GO" id="GO:0005885">
    <property type="term" value="C:Arp2/3 protein complex"/>
    <property type="evidence" value="ECO:0007669"/>
    <property type="project" value="UniProtKB-UniRule"/>
</dbReference>
<dbReference type="Pfam" id="PF04062">
    <property type="entry name" value="P21-Arc"/>
    <property type="match status" value="1"/>
</dbReference>
<dbReference type="SUPFAM" id="SSF69060">
    <property type="entry name" value="Arp2/3 complex 21 kDa subunit ARPC3"/>
    <property type="match status" value="1"/>
</dbReference>
<comment type="function">
    <text evidence="6">Functions as component of the Arp2/3 complex which is involved in regulation of actin polymerization and together with an activating nucleation-promoting factor (NPF) mediates the formation of branched actin networks.</text>
</comment>
<gene>
    <name evidence="7" type="ORF">BCV70DRAFT_197574</name>
</gene>